<dbReference type="VEuPathDB" id="FungiDB:MAPG_04584"/>
<evidence type="ECO:0000256" key="2">
    <source>
        <dbReference type="SAM" id="SignalP"/>
    </source>
</evidence>
<reference evidence="3" key="3">
    <citation type="submission" date="2011-03" db="EMBL/GenBank/DDBJ databases">
        <title>Annotation of Magnaporthe poae ATCC 64411.</title>
        <authorList>
            <person name="Ma L.-J."/>
            <person name="Dead R."/>
            <person name="Young S.K."/>
            <person name="Zeng Q."/>
            <person name="Gargeya S."/>
            <person name="Fitzgerald M."/>
            <person name="Haas B."/>
            <person name="Abouelleil A."/>
            <person name="Alvarado L."/>
            <person name="Arachchi H.M."/>
            <person name="Berlin A."/>
            <person name="Brown A."/>
            <person name="Chapman S.B."/>
            <person name="Chen Z."/>
            <person name="Dunbar C."/>
            <person name="Freedman E."/>
            <person name="Gearin G."/>
            <person name="Gellesch M."/>
            <person name="Goldberg J."/>
            <person name="Griggs A."/>
            <person name="Gujja S."/>
            <person name="Heiman D."/>
            <person name="Howarth C."/>
            <person name="Larson L."/>
            <person name="Lui A."/>
            <person name="MacDonald P.J.P."/>
            <person name="Mehta T."/>
            <person name="Montmayeur A."/>
            <person name="Murphy C."/>
            <person name="Neiman D."/>
            <person name="Pearson M."/>
            <person name="Priest M."/>
            <person name="Roberts A."/>
            <person name="Saif S."/>
            <person name="Shea T."/>
            <person name="Shenoy N."/>
            <person name="Sisk P."/>
            <person name="Stolte C."/>
            <person name="Sykes S."/>
            <person name="Yandava C."/>
            <person name="Wortman J."/>
            <person name="Nusbaum C."/>
            <person name="Birren B."/>
        </authorList>
    </citation>
    <scope>NUCLEOTIDE SEQUENCE</scope>
    <source>
        <strain evidence="3">ATCC 64411</strain>
    </source>
</reference>
<feature type="chain" id="PRO_5009385538" description="Cylicin-2" evidence="2">
    <location>
        <begin position="20"/>
        <end position="255"/>
    </location>
</feature>
<evidence type="ECO:0008006" key="6">
    <source>
        <dbReference type="Google" id="ProtNLM"/>
    </source>
</evidence>
<reference evidence="4" key="5">
    <citation type="submission" date="2015-06" db="UniProtKB">
        <authorList>
            <consortium name="EnsemblFungi"/>
        </authorList>
    </citation>
    <scope>IDENTIFICATION</scope>
    <source>
        <strain evidence="4">ATCC 64411</strain>
    </source>
</reference>
<dbReference type="AlphaFoldDB" id="A0A0C4DX46"/>
<sequence>MHLAKKAILLLPLIPAAVCLPLGTSAHSKSINVARSEGSGWALPIAPHIASRDVAVKDDGKEGGEVKADNPAAPSESKTDKKGKKGDKKEKKGDKKDKKGDKKDKSGTAADKKQEKDEKKKQAVDKKQKADDEKKHEADVEKTEKAEKKVKDAEGKKKKSKESKGKKGKDSEGKEKKSKESKGKKGKDSEGKETEAPEGKEEQKRAVLIDLPEDGIESEDGAMPDPKSGPHQERPEAAAQGRHAVDQEDLQGQEV</sequence>
<reference evidence="3" key="2">
    <citation type="submission" date="2010-05" db="EMBL/GenBank/DDBJ databases">
        <title>The Genome Sequence of Magnaporthe poae strain ATCC 64411.</title>
        <authorList>
            <consortium name="The Broad Institute Genome Sequencing Platform"/>
            <consortium name="Broad Institute Genome Sequencing Center for Infectious Disease"/>
            <person name="Ma L.-J."/>
            <person name="Dead R."/>
            <person name="Young S."/>
            <person name="Zeng Q."/>
            <person name="Koehrsen M."/>
            <person name="Alvarado L."/>
            <person name="Berlin A."/>
            <person name="Chapman S.B."/>
            <person name="Chen Z."/>
            <person name="Freedman E."/>
            <person name="Gellesch M."/>
            <person name="Goldberg J."/>
            <person name="Griggs A."/>
            <person name="Gujja S."/>
            <person name="Heilman E.R."/>
            <person name="Heiman D."/>
            <person name="Hepburn T."/>
            <person name="Howarth C."/>
            <person name="Jen D."/>
            <person name="Larson L."/>
            <person name="Mehta T."/>
            <person name="Neiman D."/>
            <person name="Pearson M."/>
            <person name="Roberts A."/>
            <person name="Saif S."/>
            <person name="Shea T."/>
            <person name="Shenoy N."/>
            <person name="Sisk P."/>
            <person name="Stolte C."/>
            <person name="Sykes S."/>
            <person name="Walk T."/>
            <person name="White J."/>
            <person name="Yandava C."/>
            <person name="Haas B."/>
            <person name="Nusbaum C."/>
            <person name="Birren B."/>
        </authorList>
    </citation>
    <scope>NUCLEOTIDE SEQUENCE</scope>
    <source>
        <strain evidence="3">ATCC 64411</strain>
    </source>
</reference>
<feature type="compositionally biased region" description="Basic and acidic residues" evidence="1">
    <location>
        <begin position="87"/>
        <end position="155"/>
    </location>
</feature>
<dbReference type="EMBL" id="GL876968">
    <property type="protein sequence ID" value="KLU85561.1"/>
    <property type="molecule type" value="Genomic_DNA"/>
</dbReference>
<dbReference type="EMBL" id="ADBL01001076">
    <property type="status" value="NOT_ANNOTATED_CDS"/>
    <property type="molecule type" value="Genomic_DNA"/>
</dbReference>
<evidence type="ECO:0000313" key="4">
    <source>
        <dbReference type="EnsemblFungi" id="MAPG_04584T0"/>
    </source>
</evidence>
<reference evidence="4" key="4">
    <citation type="journal article" date="2015" name="G3 (Bethesda)">
        <title>Genome sequences of three phytopathogenic species of the Magnaporthaceae family of fungi.</title>
        <authorList>
            <person name="Okagaki L.H."/>
            <person name="Nunes C.C."/>
            <person name="Sailsbery J."/>
            <person name="Clay B."/>
            <person name="Brown D."/>
            <person name="John T."/>
            <person name="Oh Y."/>
            <person name="Young N."/>
            <person name="Fitzgerald M."/>
            <person name="Haas B.J."/>
            <person name="Zeng Q."/>
            <person name="Young S."/>
            <person name="Adiconis X."/>
            <person name="Fan L."/>
            <person name="Levin J.Z."/>
            <person name="Mitchell T.K."/>
            <person name="Okubara P.A."/>
            <person name="Farman M.L."/>
            <person name="Kohn L.M."/>
            <person name="Birren B."/>
            <person name="Ma L.-J."/>
            <person name="Dean R.A."/>
        </authorList>
    </citation>
    <scope>NUCLEOTIDE SEQUENCE</scope>
    <source>
        <strain evidence="4">ATCC 64411 / 73-15</strain>
    </source>
</reference>
<feature type="compositionally biased region" description="Basic and acidic residues" evidence="1">
    <location>
        <begin position="162"/>
        <end position="207"/>
    </location>
</feature>
<feature type="compositionally biased region" description="Basic and acidic residues" evidence="1">
    <location>
        <begin position="54"/>
        <end position="68"/>
    </location>
</feature>
<dbReference type="Proteomes" id="UP000011715">
    <property type="component" value="Unassembled WGS sequence"/>
</dbReference>
<proteinExistence type="predicted"/>
<reference evidence="5" key="1">
    <citation type="submission" date="2010-05" db="EMBL/GenBank/DDBJ databases">
        <title>The genome sequence of Magnaporthe poae strain ATCC 64411.</title>
        <authorList>
            <person name="Ma L.-J."/>
            <person name="Dead R."/>
            <person name="Young S."/>
            <person name="Zeng Q."/>
            <person name="Koehrsen M."/>
            <person name="Alvarado L."/>
            <person name="Berlin A."/>
            <person name="Chapman S.B."/>
            <person name="Chen Z."/>
            <person name="Freedman E."/>
            <person name="Gellesch M."/>
            <person name="Goldberg J."/>
            <person name="Griggs A."/>
            <person name="Gujja S."/>
            <person name="Heilman E.R."/>
            <person name="Heiman D."/>
            <person name="Hepburn T."/>
            <person name="Howarth C."/>
            <person name="Jen D."/>
            <person name="Larson L."/>
            <person name="Mehta T."/>
            <person name="Neiman D."/>
            <person name="Pearson M."/>
            <person name="Roberts A."/>
            <person name="Saif S."/>
            <person name="Shea T."/>
            <person name="Shenoy N."/>
            <person name="Sisk P."/>
            <person name="Stolte C."/>
            <person name="Sykes S."/>
            <person name="Walk T."/>
            <person name="White J."/>
            <person name="Yandava C."/>
            <person name="Haas B."/>
            <person name="Nusbaum C."/>
            <person name="Birren B."/>
        </authorList>
    </citation>
    <scope>NUCLEOTIDE SEQUENCE [LARGE SCALE GENOMIC DNA]</scope>
    <source>
        <strain evidence="5">ATCC 64411 / 73-15</strain>
    </source>
</reference>
<evidence type="ECO:0000313" key="5">
    <source>
        <dbReference type="Proteomes" id="UP000011715"/>
    </source>
</evidence>
<dbReference type="EnsemblFungi" id="MAPG_04584T0">
    <property type="protein sequence ID" value="MAPG_04584T0"/>
    <property type="gene ID" value="MAPG_04584"/>
</dbReference>
<name>A0A0C4DX46_MAGP6</name>
<protein>
    <recommendedName>
        <fullName evidence="6">Cylicin-2</fullName>
    </recommendedName>
</protein>
<feature type="compositionally biased region" description="Acidic residues" evidence="1">
    <location>
        <begin position="211"/>
        <end position="222"/>
    </location>
</feature>
<organism evidence="4 5">
    <name type="scientific">Magnaporthiopsis poae (strain ATCC 64411 / 73-15)</name>
    <name type="common">Kentucky bluegrass fungus</name>
    <name type="synonym">Magnaporthe poae</name>
    <dbReference type="NCBI Taxonomy" id="644358"/>
    <lineage>
        <taxon>Eukaryota</taxon>
        <taxon>Fungi</taxon>
        <taxon>Dikarya</taxon>
        <taxon>Ascomycota</taxon>
        <taxon>Pezizomycotina</taxon>
        <taxon>Sordariomycetes</taxon>
        <taxon>Sordariomycetidae</taxon>
        <taxon>Magnaporthales</taxon>
        <taxon>Magnaporthaceae</taxon>
        <taxon>Magnaporthiopsis</taxon>
    </lineage>
</organism>
<feature type="region of interest" description="Disordered" evidence="1">
    <location>
        <begin position="54"/>
        <end position="255"/>
    </location>
</feature>
<feature type="signal peptide" evidence="2">
    <location>
        <begin position="1"/>
        <end position="19"/>
    </location>
</feature>
<evidence type="ECO:0000256" key="1">
    <source>
        <dbReference type="SAM" id="MobiDB-lite"/>
    </source>
</evidence>
<gene>
    <name evidence="3" type="ORF">MAPG_04584</name>
</gene>
<keyword evidence="5" id="KW-1185">Reference proteome</keyword>
<accession>A0A0C4DX46</accession>
<evidence type="ECO:0000313" key="3">
    <source>
        <dbReference type="EMBL" id="KLU85561.1"/>
    </source>
</evidence>
<keyword evidence="2" id="KW-0732">Signal</keyword>
<dbReference type="STRING" id="644358.A0A0C4DX46"/>